<dbReference type="NCBIfam" id="TIGR00786">
    <property type="entry name" value="dctM"/>
    <property type="match status" value="1"/>
</dbReference>
<evidence type="ECO:0000313" key="10">
    <source>
        <dbReference type="Proteomes" id="UP000427769"/>
    </source>
</evidence>
<dbReference type="KEGG" id="dwd:DSCW_59030"/>
<dbReference type="GO" id="GO:0005886">
    <property type="term" value="C:plasma membrane"/>
    <property type="evidence" value="ECO:0007669"/>
    <property type="project" value="UniProtKB-SubCell"/>
</dbReference>
<keyword evidence="3" id="KW-0997">Cell inner membrane</keyword>
<keyword evidence="2" id="KW-1003">Cell membrane</keyword>
<feature type="domain" description="TRAP C4-dicarboxylate transport system permease DctM subunit" evidence="8">
    <location>
        <begin position="12"/>
        <end position="424"/>
    </location>
</feature>
<dbReference type="PANTHER" id="PTHR33362:SF7">
    <property type="entry name" value="SLL1103 PROTEIN"/>
    <property type="match status" value="1"/>
</dbReference>
<feature type="transmembrane region" description="Helical" evidence="7">
    <location>
        <begin position="363"/>
        <end position="388"/>
    </location>
</feature>
<keyword evidence="6 7" id="KW-0472">Membrane</keyword>
<keyword evidence="4 7" id="KW-0812">Transmembrane</keyword>
<feature type="transmembrane region" description="Helical" evidence="7">
    <location>
        <begin position="221"/>
        <end position="242"/>
    </location>
</feature>
<evidence type="ECO:0000256" key="7">
    <source>
        <dbReference type="SAM" id="Phobius"/>
    </source>
</evidence>
<organism evidence="9 10">
    <name type="scientific">Desulfosarcina widdelii</name>
    <dbReference type="NCBI Taxonomy" id="947919"/>
    <lineage>
        <taxon>Bacteria</taxon>
        <taxon>Pseudomonadati</taxon>
        <taxon>Thermodesulfobacteriota</taxon>
        <taxon>Desulfobacteria</taxon>
        <taxon>Desulfobacterales</taxon>
        <taxon>Desulfosarcinaceae</taxon>
        <taxon>Desulfosarcina</taxon>
    </lineage>
</organism>
<accession>A0A5K7Z9H2</accession>
<name>A0A5K7Z9H2_9BACT</name>
<evidence type="ECO:0000256" key="5">
    <source>
        <dbReference type="ARBA" id="ARBA00022989"/>
    </source>
</evidence>
<gene>
    <name evidence="9" type="ORF">DSCW_59030</name>
</gene>
<keyword evidence="5 7" id="KW-1133">Transmembrane helix</keyword>
<protein>
    <submittedName>
        <fullName evidence="9">Tripartite transporter large subunit</fullName>
    </submittedName>
</protein>
<feature type="transmembrane region" description="Helical" evidence="7">
    <location>
        <begin position="53"/>
        <end position="76"/>
    </location>
</feature>
<sequence>MSPEVLLTIGMFGSLVLCIMFGVSLAFALGSIGVITALLMWGPAGLMPIVTGVFNYMWMLLLAAVPLFVFIGVALSKSKIAEDMYDAFYLWSGRLRGGLAVGTCGFAAALSAMTGNCSASTVTTGLVAIPPMRQRKYRETIIFGSIGSAGTLGILIPPSITLIVIGMMTGQSIGKLFAGGLVAGVGIVILFMIYIVVRAWLQPDLCPALEETPSMQEKLRALKSVALPTLIILSILGSLFFGIATPTEASSVGALAVLLCVIIRGEFNWTFFKETAYQTASITGMVLWIMFGASGFVAIYSGGGGIYFVQSMLMNLNVSPWVLIFVLQGAILLLGMFLDPMGIILLCLPLFYPVVSAMGFDPIWYGVVFNIALCIGYITPPFGYNLFYLKSLSPETEMKIIFRSVLPFIAIMVASLVFMMVFPGFVTWLPEHMNVH</sequence>
<feature type="transmembrane region" description="Helical" evidence="7">
    <location>
        <begin position="12"/>
        <end position="41"/>
    </location>
</feature>
<feature type="transmembrane region" description="Helical" evidence="7">
    <location>
        <begin position="141"/>
        <end position="164"/>
    </location>
</feature>
<dbReference type="InterPro" id="IPR010656">
    <property type="entry name" value="DctM"/>
</dbReference>
<comment type="subcellular location">
    <subcellularLocation>
        <location evidence="1">Cell inner membrane</location>
        <topology evidence="1">Multi-pass membrane protein</topology>
    </subcellularLocation>
</comment>
<feature type="transmembrane region" description="Helical" evidence="7">
    <location>
        <begin position="249"/>
        <end position="265"/>
    </location>
</feature>
<feature type="transmembrane region" description="Helical" evidence="7">
    <location>
        <begin position="285"/>
        <end position="309"/>
    </location>
</feature>
<evidence type="ECO:0000259" key="8">
    <source>
        <dbReference type="Pfam" id="PF06808"/>
    </source>
</evidence>
<evidence type="ECO:0000256" key="6">
    <source>
        <dbReference type="ARBA" id="ARBA00023136"/>
    </source>
</evidence>
<feature type="transmembrane region" description="Helical" evidence="7">
    <location>
        <begin position="176"/>
        <end position="201"/>
    </location>
</feature>
<keyword evidence="10" id="KW-1185">Reference proteome</keyword>
<dbReference type="PANTHER" id="PTHR33362">
    <property type="entry name" value="SIALIC ACID TRAP TRANSPORTER PERMEASE PROTEIN SIAT-RELATED"/>
    <property type="match status" value="1"/>
</dbReference>
<dbReference type="Pfam" id="PF06808">
    <property type="entry name" value="DctM"/>
    <property type="match status" value="1"/>
</dbReference>
<dbReference type="OrthoDB" id="9785600at2"/>
<dbReference type="EMBL" id="AP021875">
    <property type="protein sequence ID" value="BBO78486.1"/>
    <property type="molecule type" value="Genomic_DNA"/>
</dbReference>
<dbReference type="AlphaFoldDB" id="A0A5K7Z9H2"/>
<evidence type="ECO:0000256" key="1">
    <source>
        <dbReference type="ARBA" id="ARBA00004429"/>
    </source>
</evidence>
<dbReference type="Proteomes" id="UP000427769">
    <property type="component" value="Chromosome"/>
</dbReference>
<dbReference type="GO" id="GO:0022857">
    <property type="term" value="F:transmembrane transporter activity"/>
    <property type="evidence" value="ECO:0007669"/>
    <property type="project" value="TreeGrafter"/>
</dbReference>
<dbReference type="PIRSF" id="PIRSF006066">
    <property type="entry name" value="HI0050"/>
    <property type="match status" value="1"/>
</dbReference>
<evidence type="ECO:0000313" key="9">
    <source>
        <dbReference type="EMBL" id="BBO78486.1"/>
    </source>
</evidence>
<evidence type="ECO:0000256" key="3">
    <source>
        <dbReference type="ARBA" id="ARBA00022519"/>
    </source>
</evidence>
<feature type="transmembrane region" description="Helical" evidence="7">
    <location>
        <begin position="400"/>
        <end position="426"/>
    </location>
</feature>
<dbReference type="RefSeq" id="WP_155307116.1">
    <property type="nucleotide sequence ID" value="NZ_AP021875.1"/>
</dbReference>
<evidence type="ECO:0000256" key="4">
    <source>
        <dbReference type="ARBA" id="ARBA00022692"/>
    </source>
</evidence>
<dbReference type="InterPro" id="IPR004681">
    <property type="entry name" value="TRAP_DctM"/>
</dbReference>
<proteinExistence type="predicted"/>
<reference evidence="9 10" key="1">
    <citation type="submission" date="2019-11" db="EMBL/GenBank/DDBJ databases">
        <title>Comparative genomics of hydrocarbon-degrading Desulfosarcina strains.</title>
        <authorList>
            <person name="Watanabe M."/>
            <person name="Kojima H."/>
            <person name="Fukui M."/>
        </authorList>
    </citation>
    <scope>NUCLEOTIDE SEQUENCE [LARGE SCALE GENOMIC DNA]</scope>
    <source>
        <strain evidence="9 10">PP31</strain>
    </source>
</reference>
<feature type="transmembrane region" description="Helical" evidence="7">
    <location>
        <begin position="321"/>
        <end position="351"/>
    </location>
</feature>
<evidence type="ECO:0000256" key="2">
    <source>
        <dbReference type="ARBA" id="ARBA00022475"/>
    </source>
</evidence>